<reference evidence="18 19" key="1">
    <citation type="submission" date="2013-11" db="EMBL/GenBank/DDBJ databases">
        <title>Metagenomic analysis of a methanogenic consortium involved in long chain n-alkane degradation.</title>
        <authorList>
            <person name="Davidova I.A."/>
            <person name="Callaghan A.V."/>
            <person name="Wawrik B."/>
            <person name="Pruitt S."/>
            <person name="Marks C."/>
            <person name="Duncan K.E."/>
            <person name="Suflita J.M."/>
        </authorList>
    </citation>
    <scope>NUCLEOTIDE SEQUENCE [LARGE SCALE GENOMIC DNA]</scope>
    <source>
        <strain evidence="18 19">SPR</strain>
    </source>
</reference>
<dbReference type="PANTHER" id="PTHR23132">
    <property type="entry name" value="D-ALANINE--D-ALANINE LIGASE"/>
    <property type="match status" value="1"/>
</dbReference>
<keyword evidence="9 13" id="KW-0133">Cell shape</keyword>
<evidence type="ECO:0000256" key="11">
    <source>
        <dbReference type="ARBA" id="ARBA00023316"/>
    </source>
</evidence>
<dbReference type="GO" id="GO:0046872">
    <property type="term" value="F:metal ion binding"/>
    <property type="evidence" value="ECO:0007669"/>
    <property type="project" value="UniProtKB-KW"/>
</dbReference>
<dbReference type="InParanoid" id="A0A0D2JYD6"/>
<dbReference type="InterPro" id="IPR005905">
    <property type="entry name" value="D_ala_D_ala"/>
</dbReference>
<comment type="cofactor">
    <cofactor evidence="15">
        <name>Mg(2+)</name>
        <dbReference type="ChEBI" id="CHEBI:18420"/>
    </cofactor>
    <cofactor evidence="15">
        <name>Mn(2+)</name>
        <dbReference type="ChEBI" id="CHEBI:29035"/>
    </cofactor>
    <text evidence="15">Binds 2 magnesium or manganese ions per subunit.</text>
</comment>
<dbReference type="GO" id="GO:0005524">
    <property type="term" value="F:ATP binding"/>
    <property type="evidence" value="ECO:0007669"/>
    <property type="project" value="UniProtKB-UniRule"/>
</dbReference>
<dbReference type="GO" id="GO:0008716">
    <property type="term" value="F:D-alanine-D-alanine ligase activity"/>
    <property type="evidence" value="ECO:0007669"/>
    <property type="project" value="UniProtKB-UniRule"/>
</dbReference>
<feature type="active site" evidence="14">
    <location>
        <position position="287"/>
    </location>
</feature>
<evidence type="ECO:0000256" key="10">
    <source>
        <dbReference type="ARBA" id="ARBA00022984"/>
    </source>
</evidence>
<dbReference type="PATRIC" id="fig|1429043.3.peg.1701"/>
<dbReference type="PIRSF" id="PIRSF039102">
    <property type="entry name" value="Ddl/VanB"/>
    <property type="match status" value="1"/>
</dbReference>
<comment type="pathway">
    <text evidence="13">Cell wall biogenesis; peptidoglycan biosynthesis.</text>
</comment>
<dbReference type="NCBIfam" id="NF002378">
    <property type="entry name" value="PRK01372.1"/>
    <property type="match status" value="1"/>
</dbReference>
<evidence type="ECO:0000256" key="4">
    <source>
        <dbReference type="ARBA" id="ARBA00012216"/>
    </source>
</evidence>
<dbReference type="Gene3D" id="3.30.470.20">
    <property type="entry name" value="ATP-grasp fold, B domain"/>
    <property type="match status" value="1"/>
</dbReference>
<dbReference type="Gene3D" id="3.30.1490.20">
    <property type="entry name" value="ATP-grasp fold, A domain"/>
    <property type="match status" value="1"/>
</dbReference>
<evidence type="ECO:0000313" key="18">
    <source>
        <dbReference type="EMBL" id="KIX14540.1"/>
    </source>
</evidence>
<name>A0A0D2JYD6_9BACT</name>
<keyword evidence="8 16" id="KW-0067">ATP-binding</keyword>
<keyword evidence="19" id="KW-1185">Reference proteome</keyword>
<dbReference type="PROSITE" id="PS00843">
    <property type="entry name" value="DALA_DALA_LIGASE_1"/>
    <property type="match status" value="1"/>
</dbReference>
<dbReference type="Pfam" id="PF01820">
    <property type="entry name" value="Dala_Dala_lig_N"/>
    <property type="match status" value="1"/>
</dbReference>
<keyword evidence="6 13" id="KW-0436">Ligase</keyword>
<dbReference type="AlphaFoldDB" id="A0A0D2JYD6"/>
<evidence type="ECO:0000256" key="15">
    <source>
        <dbReference type="PIRSR" id="PIRSR039102-3"/>
    </source>
</evidence>
<dbReference type="HAMAP" id="MF_00047">
    <property type="entry name" value="Dala_Dala_lig"/>
    <property type="match status" value="1"/>
</dbReference>
<comment type="catalytic activity">
    <reaction evidence="12 13">
        <text>2 D-alanine + ATP = D-alanyl-D-alanine + ADP + phosphate + H(+)</text>
        <dbReference type="Rhea" id="RHEA:11224"/>
        <dbReference type="ChEBI" id="CHEBI:15378"/>
        <dbReference type="ChEBI" id="CHEBI:30616"/>
        <dbReference type="ChEBI" id="CHEBI:43474"/>
        <dbReference type="ChEBI" id="CHEBI:57416"/>
        <dbReference type="ChEBI" id="CHEBI:57822"/>
        <dbReference type="ChEBI" id="CHEBI:456216"/>
        <dbReference type="EC" id="6.3.2.4"/>
    </reaction>
</comment>
<dbReference type="FunCoup" id="A0A0D2JYD6">
    <property type="interactions" value="285"/>
</dbReference>
<comment type="cofactor">
    <cofactor evidence="1">
        <name>Mn(2+)</name>
        <dbReference type="ChEBI" id="CHEBI:29035"/>
    </cofactor>
</comment>
<feature type="active site" evidence="14">
    <location>
        <position position="152"/>
    </location>
</feature>
<evidence type="ECO:0000256" key="6">
    <source>
        <dbReference type="ARBA" id="ARBA00022598"/>
    </source>
</evidence>
<evidence type="ECO:0000256" key="14">
    <source>
        <dbReference type="PIRSR" id="PIRSR039102-1"/>
    </source>
</evidence>
<dbReference type="InterPro" id="IPR016185">
    <property type="entry name" value="PreATP-grasp_dom_sf"/>
</dbReference>
<dbReference type="EC" id="6.3.2.4" evidence="4 13"/>
<comment type="subcellular location">
    <subcellularLocation>
        <location evidence="2 13">Cytoplasm</location>
    </subcellularLocation>
</comment>
<dbReference type="GO" id="GO:0005737">
    <property type="term" value="C:cytoplasm"/>
    <property type="evidence" value="ECO:0007669"/>
    <property type="project" value="UniProtKB-SubCell"/>
</dbReference>
<evidence type="ECO:0000256" key="7">
    <source>
        <dbReference type="ARBA" id="ARBA00022741"/>
    </source>
</evidence>
<keyword evidence="10 13" id="KW-0573">Peptidoglycan synthesis</keyword>
<dbReference type="EMBL" id="AZAC01000010">
    <property type="protein sequence ID" value="KIX14540.1"/>
    <property type="molecule type" value="Genomic_DNA"/>
</dbReference>
<gene>
    <name evidence="13" type="primary">ddl</name>
    <name evidence="18" type="ORF">X474_08040</name>
</gene>
<evidence type="ECO:0000256" key="8">
    <source>
        <dbReference type="ARBA" id="ARBA00022840"/>
    </source>
</evidence>
<protein>
    <recommendedName>
        <fullName evidence="4 13">D-alanine--D-alanine ligase</fullName>
        <ecNumber evidence="4 13">6.3.2.4</ecNumber>
    </recommendedName>
    <alternativeName>
        <fullName evidence="13">D-Ala-D-Ala ligase</fullName>
    </alternativeName>
    <alternativeName>
        <fullName evidence="13">D-alanylalanine synthetase</fullName>
    </alternativeName>
</protein>
<keyword evidence="11 13" id="KW-0961">Cell wall biogenesis/degradation</keyword>
<dbReference type="UniPathway" id="UPA00219"/>
<dbReference type="Gene3D" id="3.40.50.20">
    <property type="match status" value="1"/>
</dbReference>
<sequence>MTNPQERKLNVAVLLGGDSSERSVSIKSGRSVVQALNPKIYRVKVYDPSVDIPRLMRDAHELDVALIMLHGKGGEDGRIQGMLDLLGIPYQCAGPLGCAVAMHKPMSKVLFKSAGLPVAPDLLLHKGRPLDIKHITSLVPLPVVVKPATEGSSYGVAIVKKKEELLPAINAAFLLDRQVMVEKFLVGREVTAAVMGDQEPEPLPLIEIIPSEKYTFFDFSAKYLPGASQEICPAELDEKQTRIIQDMAIRAHQALELEGYSRSDFILTADGPFILETNTIPGMTETSLLPKAAKAGGYPLPAFLNKLIDLALARASNNSPNSCSIQF</sequence>
<feature type="binding site" evidence="15">
    <location>
        <position position="276"/>
    </location>
    <ligand>
        <name>Mg(2+)</name>
        <dbReference type="ChEBI" id="CHEBI:18420"/>
        <label>1</label>
    </ligand>
</feature>
<dbReference type="SUPFAM" id="SSF56059">
    <property type="entry name" value="Glutathione synthetase ATP-binding domain-like"/>
    <property type="match status" value="1"/>
</dbReference>
<dbReference type="GO" id="GO:0009252">
    <property type="term" value="P:peptidoglycan biosynthetic process"/>
    <property type="evidence" value="ECO:0007669"/>
    <property type="project" value="UniProtKB-UniRule"/>
</dbReference>
<comment type="similarity">
    <text evidence="3 13">Belongs to the D-alanine--D-alanine ligase family.</text>
</comment>
<dbReference type="InterPro" id="IPR000291">
    <property type="entry name" value="D-Ala_lig_Van_CS"/>
</dbReference>
<dbReference type="PROSITE" id="PS50975">
    <property type="entry name" value="ATP_GRASP"/>
    <property type="match status" value="1"/>
</dbReference>
<dbReference type="GO" id="GO:0071555">
    <property type="term" value="P:cell wall organization"/>
    <property type="evidence" value="ECO:0007669"/>
    <property type="project" value="UniProtKB-KW"/>
</dbReference>
<dbReference type="InterPro" id="IPR011127">
    <property type="entry name" value="Dala_Dala_lig_N"/>
</dbReference>
<keyword evidence="15" id="KW-0460">Magnesium</keyword>
<keyword evidence="15" id="KW-0464">Manganese</keyword>
<dbReference type="PANTHER" id="PTHR23132:SF23">
    <property type="entry name" value="D-ALANINE--D-ALANINE LIGASE B"/>
    <property type="match status" value="1"/>
</dbReference>
<evidence type="ECO:0000313" key="19">
    <source>
        <dbReference type="Proteomes" id="UP000032233"/>
    </source>
</evidence>
<evidence type="ECO:0000256" key="5">
    <source>
        <dbReference type="ARBA" id="ARBA00022490"/>
    </source>
</evidence>
<feature type="domain" description="ATP-grasp" evidence="17">
    <location>
        <begin position="108"/>
        <end position="309"/>
    </location>
</feature>
<dbReference type="GO" id="GO:0008360">
    <property type="term" value="P:regulation of cell shape"/>
    <property type="evidence" value="ECO:0007669"/>
    <property type="project" value="UniProtKB-KW"/>
</dbReference>
<dbReference type="InterPro" id="IPR013815">
    <property type="entry name" value="ATP_grasp_subdomain_1"/>
</dbReference>
<evidence type="ECO:0000256" key="2">
    <source>
        <dbReference type="ARBA" id="ARBA00004496"/>
    </source>
</evidence>
<proteinExistence type="inferred from homology"/>
<dbReference type="InterPro" id="IPR011761">
    <property type="entry name" value="ATP-grasp"/>
</dbReference>
<dbReference type="InterPro" id="IPR011095">
    <property type="entry name" value="Dala_Dala_lig_C"/>
</dbReference>
<keyword evidence="7 16" id="KW-0547">Nucleotide-binding</keyword>
<evidence type="ECO:0000256" key="1">
    <source>
        <dbReference type="ARBA" id="ARBA00001936"/>
    </source>
</evidence>
<evidence type="ECO:0000256" key="13">
    <source>
        <dbReference type="HAMAP-Rule" id="MF_00047"/>
    </source>
</evidence>
<accession>A0A0D2JYD6</accession>
<keyword evidence="15" id="KW-0479">Metal-binding</keyword>
<feature type="active site" evidence="14">
    <location>
        <position position="21"/>
    </location>
</feature>
<organism evidence="18 19">
    <name type="scientific">Dethiosulfatarculus sandiegensis</name>
    <dbReference type="NCBI Taxonomy" id="1429043"/>
    <lineage>
        <taxon>Bacteria</taxon>
        <taxon>Pseudomonadati</taxon>
        <taxon>Thermodesulfobacteriota</taxon>
        <taxon>Desulfarculia</taxon>
        <taxon>Desulfarculales</taxon>
        <taxon>Desulfarculaceae</taxon>
        <taxon>Dethiosulfatarculus</taxon>
    </lineage>
</organism>
<dbReference type="Pfam" id="PF07478">
    <property type="entry name" value="Dala_Dala_lig_C"/>
    <property type="match status" value="1"/>
</dbReference>
<feature type="binding site" evidence="15">
    <location>
        <position position="276"/>
    </location>
    <ligand>
        <name>Mg(2+)</name>
        <dbReference type="ChEBI" id="CHEBI:18420"/>
        <label>2</label>
    </ligand>
</feature>
<evidence type="ECO:0000256" key="16">
    <source>
        <dbReference type="PROSITE-ProRule" id="PRU00409"/>
    </source>
</evidence>
<dbReference type="STRING" id="1429043.X474_08040"/>
<comment type="caution">
    <text evidence="18">The sequence shown here is derived from an EMBL/GenBank/DDBJ whole genome shotgun (WGS) entry which is preliminary data.</text>
</comment>
<evidence type="ECO:0000256" key="12">
    <source>
        <dbReference type="ARBA" id="ARBA00047614"/>
    </source>
</evidence>
<evidence type="ECO:0000256" key="9">
    <source>
        <dbReference type="ARBA" id="ARBA00022960"/>
    </source>
</evidence>
<dbReference type="Proteomes" id="UP000032233">
    <property type="component" value="Unassembled WGS sequence"/>
</dbReference>
<dbReference type="OrthoDB" id="9813261at2"/>
<feature type="binding site" evidence="15">
    <location>
        <position position="278"/>
    </location>
    <ligand>
        <name>Mg(2+)</name>
        <dbReference type="ChEBI" id="CHEBI:18420"/>
        <label>2</label>
    </ligand>
</feature>
<dbReference type="NCBIfam" id="TIGR01205">
    <property type="entry name" value="D_ala_D_alaTIGR"/>
    <property type="match status" value="1"/>
</dbReference>
<dbReference type="PROSITE" id="PS00844">
    <property type="entry name" value="DALA_DALA_LIGASE_2"/>
    <property type="match status" value="1"/>
</dbReference>
<feature type="binding site" evidence="15">
    <location>
        <position position="264"/>
    </location>
    <ligand>
        <name>Mg(2+)</name>
        <dbReference type="ChEBI" id="CHEBI:18420"/>
        <label>1</label>
    </ligand>
</feature>
<evidence type="ECO:0000259" key="17">
    <source>
        <dbReference type="PROSITE" id="PS50975"/>
    </source>
</evidence>
<dbReference type="SUPFAM" id="SSF52440">
    <property type="entry name" value="PreATP-grasp domain"/>
    <property type="match status" value="1"/>
</dbReference>
<dbReference type="RefSeq" id="WP_044347790.1">
    <property type="nucleotide sequence ID" value="NZ_AZAC01000010.1"/>
</dbReference>
<comment type="function">
    <text evidence="13">Cell wall formation.</text>
</comment>
<evidence type="ECO:0000256" key="3">
    <source>
        <dbReference type="ARBA" id="ARBA00010871"/>
    </source>
</evidence>
<keyword evidence="5 13" id="KW-0963">Cytoplasm</keyword>